<dbReference type="OrthoDB" id="10337857at2759"/>
<feature type="region of interest" description="Disordered" evidence="1">
    <location>
        <begin position="345"/>
        <end position="424"/>
    </location>
</feature>
<dbReference type="AlphaFoldDB" id="A0A427YL16"/>
<dbReference type="Proteomes" id="UP000279259">
    <property type="component" value="Unassembled WGS sequence"/>
</dbReference>
<evidence type="ECO:0000313" key="3">
    <source>
        <dbReference type="Proteomes" id="UP000279259"/>
    </source>
</evidence>
<evidence type="ECO:0000313" key="2">
    <source>
        <dbReference type="EMBL" id="RSH91759.1"/>
    </source>
</evidence>
<proteinExistence type="predicted"/>
<name>A0A427YL16_9TREE</name>
<organism evidence="2 3">
    <name type="scientific">Saitozyma podzolica</name>
    <dbReference type="NCBI Taxonomy" id="1890683"/>
    <lineage>
        <taxon>Eukaryota</taxon>
        <taxon>Fungi</taxon>
        <taxon>Dikarya</taxon>
        <taxon>Basidiomycota</taxon>
        <taxon>Agaricomycotina</taxon>
        <taxon>Tremellomycetes</taxon>
        <taxon>Tremellales</taxon>
        <taxon>Trimorphomycetaceae</taxon>
        <taxon>Saitozyma</taxon>
    </lineage>
</organism>
<dbReference type="EMBL" id="RSCD01000007">
    <property type="protein sequence ID" value="RSH91759.1"/>
    <property type="molecule type" value="Genomic_DNA"/>
</dbReference>
<evidence type="ECO:0000256" key="1">
    <source>
        <dbReference type="SAM" id="MobiDB-lite"/>
    </source>
</evidence>
<feature type="compositionally biased region" description="Polar residues" evidence="1">
    <location>
        <begin position="290"/>
        <end position="302"/>
    </location>
</feature>
<sequence length="490" mass="53880">MPIAKKSSHSGPKGGRPAVSDWFPLRESVAKTLNATSHLSVFCSWGNHEDDPRLPIHESFKKALIRRGVSCLTSVVPITPEMALSRLYIYVPIGNTKKNEYWDYLYKTRDELRGFIMNLEGRMLAIKMAKISPTAYTLPLQNDRWNVLLAIHPTLSGHWKTAERRAITGEGVNILEDKSMMPDHIGYKLAAEECSKANLRSKTKAGWVSATGTSRNHQHGKPYNLARPIHTAHNKSRAVRSDAQFAKAWAREFTRSYRSPSVESDITMRTASPPPEEHSEEQYADADETPGTNSILSDTQNAEIPDPDTKVKAEHVDLVSHSASTTLPTEADSEDAKVAIIPDASAKATDVPVDHPDPPAAESKGEETLDKADHTDSDEADDSTVVSSAPKDEDCDTHSEEELAINGPGSDTNDTPASPSTTNIAISTTNNVTFAPFSFSALDPALFKQQVNEANFPPRAAPGNKKGLDRTARLWLEKHGNKNKSKHWIH</sequence>
<gene>
    <name evidence="2" type="ORF">EHS25_009128</name>
</gene>
<accession>A0A427YL16</accession>
<comment type="caution">
    <text evidence="2">The sequence shown here is derived from an EMBL/GenBank/DDBJ whole genome shotgun (WGS) entry which is preliminary data.</text>
</comment>
<keyword evidence="3" id="KW-1185">Reference proteome</keyword>
<feature type="compositionally biased region" description="Polar residues" evidence="1">
    <location>
        <begin position="261"/>
        <end position="270"/>
    </location>
</feature>
<feature type="region of interest" description="Disordered" evidence="1">
    <location>
        <begin position="261"/>
        <end position="306"/>
    </location>
</feature>
<feature type="compositionally biased region" description="Basic and acidic residues" evidence="1">
    <location>
        <begin position="390"/>
        <end position="401"/>
    </location>
</feature>
<protein>
    <submittedName>
        <fullName evidence="2">Uncharacterized protein</fullName>
    </submittedName>
</protein>
<feature type="compositionally biased region" description="Basic and acidic residues" evidence="1">
    <location>
        <begin position="352"/>
        <end position="377"/>
    </location>
</feature>
<reference evidence="2 3" key="1">
    <citation type="submission" date="2018-11" db="EMBL/GenBank/DDBJ databases">
        <title>Genome sequence of Saitozyma podzolica DSM 27192.</title>
        <authorList>
            <person name="Aliyu H."/>
            <person name="Gorte O."/>
            <person name="Ochsenreither K."/>
        </authorList>
    </citation>
    <scope>NUCLEOTIDE SEQUENCE [LARGE SCALE GENOMIC DNA]</scope>
    <source>
        <strain evidence="2 3">DSM 27192</strain>
    </source>
</reference>